<protein>
    <submittedName>
        <fullName evidence="2">Uncharacterized protein</fullName>
    </submittedName>
</protein>
<evidence type="ECO:0000313" key="2">
    <source>
        <dbReference type="EMBL" id="MFC3675990.1"/>
    </source>
</evidence>
<name>A0ABV7VEW9_9PROT</name>
<keyword evidence="1" id="KW-0472">Membrane</keyword>
<keyword evidence="3" id="KW-1185">Reference proteome</keyword>
<evidence type="ECO:0000256" key="1">
    <source>
        <dbReference type="SAM" id="Phobius"/>
    </source>
</evidence>
<dbReference type="RefSeq" id="WP_379725758.1">
    <property type="nucleotide sequence ID" value="NZ_JBHRYJ010000002.1"/>
</dbReference>
<comment type="caution">
    <text evidence="2">The sequence shown here is derived from an EMBL/GenBank/DDBJ whole genome shotgun (WGS) entry which is preliminary data.</text>
</comment>
<organism evidence="2 3">
    <name type="scientific">Ferrovibrio xuzhouensis</name>
    <dbReference type="NCBI Taxonomy" id="1576914"/>
    <lineage>
        <taxon>Bacteria</taxon>
        <taxon>Pseudomonadati</taxon>
        <taxon>Pseudomonadota</taxon>
        <taxon>Alphaproteobacteria</taxon>
        <taxon>Rhodospirillales</taxon>
        <taxon>Rhodospirillaceae</taxon>
        <taxon>Ferrovibrio</taxon>
    </lineage>
</organism>
<accession>A0ABV7VEW9</accession>
<evidence type="ECO:0000313" key="3">
    <source>
        <dbReference type="Proteomes" id="UP001595711"/>
    </source>
</evidence>
<gene>
    <name evidence="2" type="ORF">ACFOOQ_10585</name>
</gene>
<reference evidence="3" key="1">
    <citation type="journal article" date="2019" name="Int. J. Syst. Evol. Microbiol.">
        <title>The Global Catalogue of Microorganisms (GCM) 10K type strain sequencing project: providing services to taxonomists for standard genome sequencing and annotation.</title>
        <authorList>
            <consortium name="The Broad Institute Genomics Platform"/>
            <consortium name="The Broad Institute Genome Sequencing Center for Infectious Disease"/>
            <person name="Wu L."/>
            <person name="Ma J."/>
        </authorList>
    </citation>
    <scope>NUCLEOTIDE SEQUENCE [LARGE SCALE GENOMIC DNA]</scope>
    <source>
        <strain evidence="3">KCTC 42182</strain>
    </source>
</reference>
<keyword evidence="1" id="KW-1133">Transmembrane helix</keyword>
<dbReference type="Proteomes" id="UP001595711">
    <property type="component" value="Unassembled WGS sequence"/>
</dbReference>
<feature type="transmembrane region" description="Helical" evidence="1">
    <location>
        <begin position="12"/>
        <end position="31"/>
    </location>
</feature>
<sequence length="67" mass="7969">MIDIFTIVRDYFMTDCIFLCLFFMHFIRRACKAFLTAGRRPGRILSGISGHYRRMQWHDPALAHPLH</sequence>
<keyword evidence="1" id="KW-0812">Transmembrane</keyword>
<dbReference type="EMBL" id="JBHRYJ010000002">
    <property type="protein sequence ID" value="MFC3675990.1"/>
    <property type="molecule type" value="Genomic_DNA"/>
</dbReference>
<proteinExistence type="predicted"/>